<evidence type="ECO:0000256" key="4">
    <source>
        <dbReference type="ARBA" id="ARBA00022989"/>
    </source>
</evidence>
<evidence type="ECO:0000256" key="5">
    <source>
        <dbReference type="ARBA" id="ARBA00023136"/>
    </source>
</evidence>
<feature type="transmembrane region" description="Helical" evidence="6">
    <location>
        <begin position="100"/>
        <end position="124"/>
    </location>
</feature>
<evidence type="ECO:0000256" key="1">
    <source>
        <dbReference type="ARBA" id="ARBA00004651"/>
    </source>
</evidence>
<evidence type="ECO:0000313" key="7">
    <source>
        <dbReference type="EMBL" id="HJG87693.1"/>
    </source>
</evidence>
<feature type="transmembrane region" description="Helical" evidence="6">
    <location>
        <begin position="190"/>
        <end position="211"/>
    </location>
</feature>
<proteinExistence type="predicted"/>
<name>A0A921MN68_9FIRM</name>
<dbReference type="EMBL" id="DYUC01000118">
    <property type="protein sequence ID" value="HJG87693.1"/>
    <property type="molecule type" value="Genomic_DNA"/>
</dbReference>
<sequence>MKKLSPGRKRLVNNSITYGIVIAAFIVMQACNAGGLLSSSIQGQLVPICAYVVMAVALNLVVGISGELSLGHAGFMSVGAFSGVVAAMSLQSAIPNEALRLAIAMVVGAAMAGVAGVIVGVPVLRLRGDYLAIVTLAFGEIIRNIFNVLYVGVDEEGLHFSLENEAALHLSENGKAILKGPMGFTSNAKLASFTAGFILILIALTITLNLVHSRSGRAIMALRDNRIAAESVGIGATKYKLMAFVTSAVMAGAAGVLYAMNYSSVAPKKFDFNTSILILVFVVLGGIGNIRGSIIAAAFLTVLPELLRSFDLDQYRMLVYAIVLILVMIATNNPTIRGFFAQVKNRMTRADREEQKGGAVQ</sequence>
<keyword evidence="5 6" id="KW-0472">Membrane</keyword>
<dbReference type="PANTHER" id="PTHR30482:SF10">
    <property type="entry name" value="HIGH-AFFINITY BRANCHED-CHAIN AMINO ACID TRANSPORT PROTEIN BRAE"/>
    <property type="match status" value="1"/>
</dbReference>
<accession>A0A921MN68</accession>
<reference evidence="7" key="2">
    <citation type="submission" date="2021-09" db="EMBL/GenBank/DDBJ databases">
        <authorList>
            <person name="Gilroy R."/>
        </authorList>
    </citation>
    <scope>NUCLEOTIDE SEQUENCE</scope>
    <source>
        <strain evidence="7">CHK179-5677</strain>
    </source>
</reference>
<comment type="subcellular location">
    <subcellularLocation>
        <location evidence="1">Cell membrane</location>
        <topology evidence="1">Multi-pass membrane protein</topology>
    </subcellularLocation>
</comment>
<keyword evidence="4 6" id="KW-1133">Transmembrane helix</keyword>
<dbReference type="InterPro" id="IPR043428">
    <property type="entry name" value="LivM-like"/>
</dbReference>
<keyword evidence="2" id="KW-1003">Cell membrane</keyword>
<feature type="transmembrane region" description="Helical" evidence="6">
    <location>
        <begin position="12"/>
        <end position="35"/>
    </location>
</feature>
<dbReference type="GO" id="GO:0015658">
    <property type="term" value="F:branched-chain amino acid transmembrane transporter activity"/>
    <property type="evidence" value="ECO:0007669"/>
    <property type="project" value="InterPro"/>
</dbReference>
<evidence type="ECO:0000256" key="3">
    <source>
        <dbReference type="ARBA" id="ARBA00022692"/>
    </source>
</evidence>
<comment type="caution">
    <text evidence="7">The sequence shown here is derived from an EMBL/GenBank/DDBJ whole genome shotgun (WGS) entry which is preliminary data.</text>
</comment>
<dbReference type="PROSITE" id="PS51257">
    <property type="entry name" value="PROKAR_LIPOPROTEIN"/>
    <property type="match status" value="1"/>
</dbReference>
<gene>
    <name evidence="7" type="ORF">K8V01_11860</name>
</gene>
<dbReference type="InterPro" id="IPR001851">
    <property type="entry name" value="ABC_transp_permease"/>
</dbReference>
<feature type="transmembrane region" description="Helical" evidence="6">
    <location>
        <begin position="315"/>
        <end position="331"/>
    </location>
</feature>
<feature type="transmembrane region" description="Helical" evidence="6">
    <location>
        <begin position="241"/>
        <end position="260"/>
    </location>
</feature>
<feature type="transmembrane region" description="Helical" evidence="6">
    <location>
        <begin position="272"/>
        <end position="303"/>
    </location>
</feature>
<dbReference type="AlphaFoldDB" id="A0A921MN68"/>
<feature type="transmembrane region" description="Helical" evidence="6">
    <location>
        <begin position="74"/>
        <end position="94"/>
    </location>
</feature>
<evidence type="ECO:0000313" key="8">
    <source>
        <dbReference type="Proteomes" id="UP000760668"/>
    </source>
</evidence>
<evidence type="ECO:0000256" key="2">
    <source>
        <dbReference type="ARBA" id="ARBA00022475"/>
    </source>
</evidence>
<evidence type="ECO:0000256" key="6">
    <source>
        <dbReference type="SAM" id="Phobius"/>
    </source>
</evidence>
<dbReference type="RefSeq" id="WP_295369873.1">
    <property type="nucleotide sequence ID" value="NZ_DYUC01000118.1"/>
</dbReference>
<dbReference type="CDD" id="cd06581">
    <property type="entry name" value="TM_PBP1_LivM_like"/>
    <property type="match status" value="1"/>
</dbReference>
<protein>
    <submittedName>
        <fullName evidence="7">Branched-chain amino acid ABC transporter permease</fullName>
    </submittedName>
</protein>
<dbReference type="Proteomes" id="UP000760668">
    <property type="component" value="Unassembled WGS sequence"/>
</dbReference>
<organism evidence="7 8">
    <name type="scientific">Pseudoflavonifractor capillosus</name>
    <dbReference type="NCBI Taxonomy" id="106588"/>
    <lineage>
        <taxon>Bacteria</taxon>
        <taxon>Bacillati</taxon>
        <taxon>Bacillota</taxon>
        <taxon>Clostridia</taxon>
        <taxon>Eubacteriales</taxon>
        <taxon>Oscillospiraceae</taxon>
        <taxon>Pseudoflavonifractor</taxon>
    </lineage>
</organism>
<keyword evidence="3 6" id="KW-0812">Transmembrane</keyword>
<dbReference type="GO" id="GO:0005886">
    <property type="term" value="C:plasma membrane"/>
    <property type="evidence" value="ECO:0007669"/>
    <property type="project" value="UniProtKB-SubCell"/>
</dbReference>
<dbReference type="Pfam" id="PF02653">
    <property type="entry name" value="BPD_transp_2"/>
    <property type="match status" value="1"/>
</dbReference>
<feature type="transmembrane region" description="Helical" evidence="6">
    <location>
        <begin position="41"/>
        <end position="62"/>
    </location>
</feature>
<reference evidence="7" key="1">
    <citation type="journal article" date="2021" name="PeerJ">
        <title>Extensive microbial diversity within the chicken gut microbiome revealed by metagenomics and culture.</title>
        <authorList>
            <person name="Gilroy R."/>
            <person name="Ravi A."/>
            <person name="Getino M."/>
            <person name="Pursley I."/>
            <person name="Horton D.L."/>
            <person name="Alikhan N.F."/>
            <person name="Baker D."/>
            <person name="Gharbi K."/>
            <person name="Hall N."/>
            <person name="Watson M."/>
            <person name="Adriaenssens E.M."/>
            <person name="Foster-Nyarko E."/>
            <person name="Jarju S."/>
            <person name="Secka A."/>
            <person name="Antonio M."/>
            <person name="Oren A."/>
            <person name="Chaudhuri R.R."/>
            <person name="La Ragione R."/>
            <person name="Hildebrand F."/>
            <person name="Pallen M.J."/>
        </authorList>
    </citation>
    <scope>NUCLEOTIDE SEQUENCE</scope>
    <source>
        <strain evidence="7">CHK179-5677</strain>
    </source>
</reference>
<dbReference type="PANTHER" id="PTHR30482">
    <property type="entry name" value="HIGH-AFFINITY BRANCHED-CHAIN AMINO ACID TRANSPORT SYSTEM PERMEASE"/>
    <property type="match status" value="1"/>
</dbReference>